<keyword evidence="11" id="KW-0472">Membrane</keyword>
<accession>I3CIF7</accession>
<dbReference type="Pfam" id="PF12729">
    <property type="entry name" value="4HB_MCP_1"/>
    <property type="match status" value="1"/>
</dbReference>
<dbReference type="InterPro" id="IPR036097">
    <property type="entry name" value="HisK_dim/P_sf"/>
</dbReference>
<feature type="domain" description="Response regulatory" evidence="13">
    <location>
        <begin position="986"/>
        <end position="1103"/>
    </location>
</feature>
<dbReference type="eggNOG" id="COG3706">
    <property type="taxonomic scope" value="Bacteria"/>
</dbReference>
<evidence type="ECO:0000259" key="12">
    <source>
        <dbReference type="PROSITE" id="PS50109"/>
    </source>
</evidence>
<keyword evidence="4 8" id="KW-0597">Phosphoprotein</keyword>
<evidence type="ECO:0000313" key="16">
    <source>
        <dbReference type="Proteomes" id="UP000005744"/>
    </source>
</evidence>
<dbReference type="PROSITE" id="PS50109">
    <property type="entry name" value="HIS_KIN"/>
    <property type="match status" value="1"/>
</dbReference>
<dbReference type="PROSITE" id="PS50885">
    <property type="entry name" value="HAMP"/>
    <property type="match status" value="1"/>
</dbReference>
<evidence type="ECO:0000256" key="10">
    <source>
        <dbReference type="SAM" id="MobiDB-lite"/>
    </source>
</evidence>
<evidence type="ECO:0000256" key="2">
    <source>
        <dbReference type="ARBA" id="ARBA00004370"/>
    </source>
</evidence>
<dbReference type="InterPro" id="IPR003660">
    <property type="entry name" value="HAMP_dom"/>
</dbReference>
<dbReference type="EC" id="2.7.13.3" evidence="3"/>
<evidence type="ECO:0000256" key="7">
    <source>
        <dbReference type="ARBA" id="ARBA00023012"/>
    </source>
</evidence>
<keyword evidence="5" id="KW-0808">Transferase</keyword>
<dbReference type="Gene3D" id="3.30.450.40">
    <property type="match status" value="1"/>
</dbReference>
<dbReference type="eggNOG" id="COG0784">
    <property type="taxonomic scope" value="Bacteria"/>
</dbReference>
<dbReference type="SUPFAM" id="SSF55874">
    <property type="entry name" value="ATPase domain of HSP90 chaperone/DNA topoisomerase II/histidine kinase"/>
    <property type="match status" value="1"/>
</dbReference>
<evidence type="ECO:0000256" key="6">
    <source>
        <dbReference type="ARBA" id="ARBA00022777"/>
    </source>
</evidence>
<feature type="domain" description="HAMP" evidence="14">
    <location>
        <begin position="210"/>
        <end position="263"/>
    </location>
</feature>
<evidence type="ECO:0000256" key="9">
    <source>
        <dbReference type="SAM" id="Coils"/>
    </source>
</evidence>
<evidence type="ECO:0000259" key="13">
    <source>
        <dbReference type="PROSITE" id="PS50110"/>
    </source>
</evidence>
<feature type="transmembrane region" description="Helical" evidence="11">
    <location>
        <begin position="6"/>
        <end position="30"/>
    </location>
</feature>
<feature type="domain" description="Histidine kinase" evidence="12">
    <location>
        <begin position="566"/>
        <end position="799"/>
    </location>
</feature>
<keyword evidence="9" id="KW-0175">Coiled coil</keyword>
<feature type="modified residue" description="4-aspartylphosphate" evidence="8">
    <location>
        <position position="1035"/>
    </location>
</feature>
<gene>
    <name evidence="15" type="ORF">BegalDRAFT_2557</name>
</gene>
<keyword evidence="16" id="KW-1185">Reference proteome</keyword>
<dbReference type="STRING" id="395493.BegalDRAFT_2557"/>
<protein>
    <recommendedName>
        <fullName evidence="3">histidine kinase</fullName>
        <ecNumber evidence="3">2.7.13.3</ecNumber>
    </recommendedName>
</protein>
<evidence type="ECO:0000256" key="11">
    <source>
        <dbReference type="SAM" id="Phobius"/>
    </source>
</evidence>
<dbReference type="eggNOG" id="COG5002">
    <property type="taxonomic scope" value="Bacteria"/>
</dbReference>
<evidence type="ECO:0000256" key="3">
    <source>
        <dbReference type="ARBA" id="ARBA00012438"/>
    </source>
</evidence>
<dbReference type="GO" id="GO:0000155">
    <property type="term" value="F:phosphorelay sensor kinase activity"/>
    <property type="evidence" value="ECO:0007669"/>
    <property type="project" value="InterPro"/>
</dbReference>
<keyword evidence="11" id="KW-1133">Transmembrane helix</keyword>
<evidence type="ECO:0000259" key="14">
    <source>
        <dbReference type="PROSITE" id="PS50885"/>
    </source>
</evidence>
<feature type="region of interest" description="Disordered" evidence="10">
    <location>
        <begin position="833"/>
        <end position="856"/>
    </location>
</feature>
<dbReference type="SMART" id="SM00448">
    <property type="entry name" value="REC"/>
    <property type="match status" value="3"/>
</dbReference>
<dbReference type="InterPro" id="IPR024478">
    <property type="entry name" value="HlyB_4HB_MCP"/>
</dbReference>
<dbReference type="CDD" id="cd16922">
    <property type="entry name" value="HATPase_EvgS-ArcB-TorS-like"/>
    <property type="match status" value="1"/>
</dbReference>
<dbReference type="PROSITE" id="PS50110">
    <property type="entry name" value="RESPONSE_REGULATORY"/>
    <property type="match status" value="3"/>
</dbReference>
<dbReference type="SMART" id="SM00387">
    <property type="entry name" value="HATPase_c"/>
    <property type="match status" value="1"/>
</dbReference>
<dbReference type="InterPro" id="IPR003018">
    <property type="entry name" value="GAF"/>
</dbReference>
<dbReference type="PANTHER" id="PTHR45339:SF1">
    <property type="entry name" value="HYBRID SIGNAL TRANSDUCTION HISTIDINE KINASE J"/>
    <property type="match status" value="1"/>
</dbReference>
<feature type="modified residue" description="4-aspartylphosphate" evidence="8">
    <location>
        <position position="913"/>
    </location>
</feature>
<evidence type="ECO:0000256" key="1">
    <source>
        <dbReference type="ARBA" id="ARBA00000085"/>
    </source>
</evidence>
<dbReference type="Pfam" id="PF00072">
    <property type="entry name" value="Response_reg"/>
    <property type="match status" value="3"/>
</dbReference>
<comment type="subcellular location">
    <subcellularLocation>
        <location evidence="2">Membrane</location>
    </subcellularLocation>
</comment>
<dbReference type="FunFam" id="3.30.565.10:FF:000010">
    <property type="entry name" value="Sensor histidine kinase RcsC"/>
    <property type="match status" value="1"/>
</dbReference>
<dbReference type="CDD" id="cd17546">
    <property type="entry name" value="REC_hyHK_CKI1_RcsC-like"/>
    <property type="match status" value="1"/>
</dbReference>
<feature type="domain" description="Response regulatory" evidence="13">
    <location>
        <begin position="864"/>
        <end position="977"/>
    </location>
</feature>
<dbReference type="PRINTS" id="PR00344">
    <property type="entry name" value="BCTRLSENSOR"/>
</dbReference>
<dbReference type="Pfam" id="PF02518">
    <property type="entry name" value="HATPase_c"/>
    <property type="match status" value="1"/>
</dbReference>
<feature type="domain" description="Response regulatory" evidence="13">
    <location>
        <begin position="1132"/>
        <end position="1249"/>
    </location>
</feature>
<dbReference type="Gene3D" id="3.40.50.2300">
    <property type="match status" value="3"/>
</dbReference>
<dbReference type="SMART" id="SM00388">
    <property type="entry name" value="HisKA"/>
    <property type="match status" value="1"/>
</dbReference>
<dbReference type="Gene3D" id="3.30.565.10">
    <property type="entry name" value="Histidine kinase-like ATPase, C-terminal domain"/>
    <property type="match status" value="1"/>
</dbReference>
<dbReference type="InterPro" id="IPR011006">
    <property type="entry name" value="CheY-like_superfamily"/>
</dbReference>
<dbReference type="Proteomes" id="UP000005744">
    <property type="component" value="Unassembled WGS sequence"/>
</dbReference>
<sequence>MNNLRIAIKFFLLSVITISALFFVGLLGVYHVSKTYHSLGAVYTTADITNKVMQEVSIPAEQVRKLTLLIVLTPALEQRTFLYERYKELLKLIDNNLNKYLELAYEEEDIQLIEELKTAWQQYKATSEISVKYALQEQREAAYINASQHESDIFSGLQQKLSAWLNEQLDDVQKLYMQSDEQYQIIYWASLGSIAFAVTVVFFFSFTVARNISIPLHAVKAHLQAIAQGNPQVTPLLHQGKDEIADIVSATEQLRQTMEWTITQANTIAQGNYSQQIKPLSTEDKLGTAIANMNESLRKATSRNELQDWLKTGQTELNDQMSGEQELSLLATNIITFLSVYLNMQVGLFYLVIEPNKRQKVHAPYLTLLASYAYHRRKELANQFEFGESIVGQVALEREPIILTEVPEDYMSIQSGLGKSVPRAIILYPLIYEDVLKGVVELGSFKPFTDAQLEFLKQVTPAIAISINTAQSRLVMQNLLQESQRQADVLQQQTEELQTQSEELQTQQEELRQANEELENRTRELELQKEAIHQQNLSLEKSQEAIELKARELEQASRYKSEFLANMSHELRTPLNSMLILSQLLASNKESNLTEKQVEYAQTIRSAGADLLTLINDILDLSKVEAGKLEIHSEEIILTDLIHATRLKFQHVAEQKQLQFQLNIAPDLPPTLYSDAQRIKQILNNLLSNAFKFTEKGTVTLRITRPQIDVSAYQLVVNKAVAISVEDTGIGIAEEKHHLIFEAFRQADGTTSRRFGGTGLGLSISRQLARLLGGELVIDRTTTALGKGSCFVLYLPERLEFKNHDINAKNASNLPYLAIPLPSSVTMPETAVSEPESTKAILTSETPQDKPTDDREHIQPTDKFILIIEDDPVFAQLLQDIAQEKGFKSLLANDGKTGLQLAQDYQPQAIILDLGLPQIDGWSVMERLKDNANTRHIPIHIMSATDQDKDARQMGAIGYLLKPISMEELGNSFKYIEHFIAKTLKQLLVIVDNVKHRQAIGESIVLQDLQVTYVDTIAKALHNLQTLDIDCVILDVDLADGDGIQFLEQLNQAENTPYPPVIVYADRELSDAEEQRVTTCSQHLTIKSVYSPERLLDEATLFLHQIATHLPPEKQAILRKIHDKALILNGKKVLIADDDMRNTFALGTVLEKHAMQVVIAKNGKKALEILEEQPDIDIILMDIMMPEMDGYEAMRQIRSQPNLRKLPIIALTAKAMKGDKGKAIEAGANDYLSKPVDVDKLISLLRVWLYR</sequence>
<dbReference type="InterPro" id="IPR029016">
    <property type="entry name" value="GAF-like_dom_sf"/>
</dbReference>
<organism evidence="15 16">
    <name type="scientific">Beggiatoa alba B18LD</name>
    <dbReference type="NCBI Taxonomy" id="395493"/>
    <lineage>
        <taxon>Bacteria</taxon>
        <taxon>Pseudomonadati</taxon>
        <taxon>Pseudomonadota</taxon>
        <taxon>Gammaproteobacteria</taxon>
        <taxon>Thiotrichales</taxon>
        <taxon>Thiotrichaceae</taxon>
        <taxon>Beggiatoa</taxon>
    </lineage>
</organism>
<evidence type="ECO:0000256" key="8">
    <source>
        <dbReference type="PROSITE-ProRule" id="PRU00169"/>
    </source>
</evidence>
<dbReference type="RefSeq" id="WP_002690554.1">
    <property type="nucleotide sequence ID" value="NZ_JH600070.1"/>
</dbReference>
<dbReference type="InterPro" id="IPR004358">
    <property type="entry name" value="Sig_transdc_His_kin-like_C"/>
</dbReference>
<dbReference type="PANTHER" id="PTHR45339">
    <property type="entry name" value="HYBRID SIGNAL TRANSDUCTION HISTIDINE KINASE J"/>
    <property type="match status" value="1"/>
</dbReference>
<dbReference type="GO" id="GO:0016020">
    <property type="term" value="C:membrane"/>
    <property type="evidence" value="ECO:0007669"/>
    <property type="project" value="UniProtKB-SubCell"/>
</dbReference>
<dbReference type="AlphaFoldDB" id="I3CIF7"/>
<dbReference type="HOGENOM" id="CLU_000445_127_1_6"/>
<name>I3CIF7_9GAMM</name>
<dbReference type="SUPFAM" id="SSF47384">
    <property type="entry name" value="Homodimeric domain of signal transducing histidine kinase"/>
    <property type="match status" value="1"/>
</dbReference>
<dbReference type="SUPFAM" id="SSF52172">
    <property type="entry name" value="CheY-like"/>
    <property type="match status" value="3"/>
</dbReference>
<keyword evidence="6 15" id="KW-0418">Kinase</keyword>
<dbReference type="SUPFAM" id="SSF55781">
    <property type="entry name" value="GAF domain-like"/>
    <property type="match status" value="1"/>
</dbReference>
<dbReference type="InterPro" id="IPR003594">
    <property type="entry name" value="HATPase_dom"/>
</dbReference>
<dbReference type="InterPro" id="IPR003661">
    <property type="entry name" value="HisK_dim/P_dom"/>
</dbReference>
<dbReference type="SMART" id="SM00065">
    <property type="entry name" value="GAF"/>
    <property type="match status" value="1"/>
</dbReference>
<dbReference type="Pfam" id="PF13185">
    <property type="entry name" value="GAF_2"/>
    <property type="match status" value="1"/>
</dbReference>
<dbReference type="OrthoDB" id="9797243at2"/>
<keyword evidence="7" id="KW-0902">Two-component regulatory system</keyword>
<dbReference type="InterPro" id="IPR005467">
    <property type="entry name" value="His_kinase_dom"/>
</dbReference>
<feature type="compositionally biased region" description="Basic and acidic residues" evidence="10">
    <location>
        <begin position="847"/>
        <end position="856"/>
    </location>
</feature>
<evidence type="ECO:0000256" key="4">
    <source>
        <dbReference type="ARBA" id="ARBA00022553"/>
    </source>
</evidence>
<proteinExistence type="predicted"/>
<dbReference type="Pfam" id="PF00512">
    <property type="entry name" value="HisKA"/>
    <property type="match status" value="1"/>
</dbReference>
<feature type="modified residue" description="4-aspartylphosphate" evidence="8">
    <location>
        <position position="1182"/>
    </location>
</feature>
<reference evidence="15 16" key="1">
    <citation type="submission" date="2011-11" db="EMBL/GenBank/DDBJ databases">
        <title>Improved High-Quality Draft sequence of Beggiatoa alba B18lD.</title>
        <authorList>
            <consortium name="US DOE Joint Genome Institute"/>
            <person name="Lucas S."/>
            <person name="Han J."/>
            <person name="Lapidus A."/>
            <person name="Cheng J.-F."/>
            <person name="Goodwin L."/>
            <person name="Pitluck S."/>
            <person name="Peters L."/>
            <person name="Mikhailova N."/>
            <person name="Held B."/>
            <person name="Detter J.C."/>
            <person name="Han C."/>
            <person name="Tapia R."/>
            <person name="Land M."/>
            <person name="Hauser L."/>
            <person name="Kyrpides N."/>
            <person name="Ivanova N."/>
            <person name="Pagani I."/>
            <person name="Samuel K."/>
            <person name="Teske A."/>
            <person name="Mueller J."/>
            <person name="Woyke T."/>
        </authorList>
    </citation>
    <scope>NUCLEOTIDE SEQUENCE [LARGE SCALE GENOMIC DNA]</scope>
    <source>
        <strain evidence="15 16">B18LD</strain>
    </source>
</reference>
<dbReference type="InterPro" id="IPR036890">
    <property type="entry name" value="HATPase_C_sf"/>
</dbReference>
<dbReference type="Gene3D" id="1.10.287.130">
    <property type="match status" value="1"/>
</dbReference>
<dbReference type="Gene3D" id="6.10.340.10">
    <property type="match status" value="1"/>
</dbReference>
<evidence type="ECO:0000256" key="5">
    <source>
        <dbReference type="ARBA" id="ARBA00022679"/>
    </source>
</evidence>
<evidence type="ECO:0000313" key="15">
    <source>
        <dbReference type="EMBL" id="EIJ43400.1"/>
    </source>
</evidence>
<dbReference type="EMBL" id="JH600070">
    <property type="protein sequence ID" value="EIJ43400.1"/>
    <property type="molecule type" value="Genomic_DNA"/>
</dbReference>
<dbReference type="CDD" id="cd00082">
    <property type="entry name" value="HisKA"/>
    <property type="match status" value="1"/>
</dbReference>
<feature type="transmembrane region" description="Helical" evidence="11">
    <location>
        <begin position="185"/>
        <end position="206"/>
    </location>
</feature>
<keyword evidence="11" id="KW-0812">Transmembrane</keyword>
<feature type="coiled-coil region" evidence="9">
    <location>
        <begin position="473"/>
        <end position="556"/>
    </location>
</feature>
<dbReference type="InterPro" id="IPR001789">
    <property type="entry name" value="Sig_transdc_resp-reg_receiver"/>
</dbReference>
<comment type="catalytic activity">
    <reaction evidence="1">
        <text>ATP + protein L-histidine = ADP + protein N-phospho-L-histidine.</text>
        <dbReference type="EC" id="2.7.13.3"/>
    </reaction>
</comment>